<name>X1BIP2_9ZZZZ</name>
<accession>X1BIP2</accession>
<feature type="region of interest" description="Disordered" evidence="1">
    <location>
        <begin position="134"/>
        <end position="158"/>
    </location>
</feature>
<comment type="caution">
    <text evidence="2">The sequence shown here is derived from an EMBL/GenBank/DDBJ whole genome shotgun (WGS) entry which is preliminary data.</text>
</comment>
<evidence type="ECO:0000313" key="2">
    <source>
        <dbReference type="EMBL" id="GAG95779.1"/>
    </source>
</evidence>
<gene>
    <name evidence="2" type="ORF">S01H4_43048</name>
</gene>
<reference evidence="2" key="1">
    <citation type="journal article" date="2014" name="Front. Microbiol.">
        <title>High frequency of phylogenetically diverse reductive dehalogenase-homologous genes in deep subseafloor sedimentary metagenomes.</title>
        <authorList>
            <person name="Kawai M."/>
            <person name="Futagami T."/>
            <person name="Toyoda A."/>
            <person name="Takaki Y."/>
            <person name="Nishi S."/>
            <person name="Hori S."/>
            <person name="Arai W."/>
            <person name="Tsubouchi T."/>
            <person name="Morono Y."/>
            <person name="Uchiyama I."/>
            <person name="Ito T."/>
            <person name="Fujiyama A."/>
            <person name="Inagaki F."/>
            <person name="Takami H."/>
        </authorList>
    </citation>
    <scope>NUCLEOTIDE SEQUENCE</scope>
    <source>
        <strain evidence="2">Expedition CK06-06</strain>
    </source>
</reference>
<proteinExistence type="predicted"/>
<protein>
    <submittedName>
        <fullName evidence="2">Uncharacterized protein</fullName>
    </submittedName>
</protein>
<evidence type="ECO:0000256" key="1">
    <source>
        <dbReference type="SAM" id="MobiDB-lite"/>
    </source>
</evidence>
<dbReference type="AlphaFoldDB" id="X1BIP2"/>
<feature type="non-terminal residue" evidence="2">
    <location>
        <position position="1"/>
    </location>
</feature>
<organism evidence="2">
    <name type="scientific">marine sediment metagenome</name>
    <dbReference type="NCBI Taxonomy" id="412755"/>
    <lineage>
        <taxon>unclassified sequences</taxon>
        <taxon>metagenomes</taxon>
        <taxon>ecological metagenomes</taxon>
    </lineage>
</organism>
<dbReference type="EMBL" id="BART01023706">
    <property type="protein sequence ID" value="GAG95779.1"/>
    <property type="molecule type" value="Genomic_DNA"/>
</dbReference>
<sequence length="158" mass="17866">HWLLQKFKGRDGWEDTTWEEWKKADLFALYLLCFECVAAAQPTGELTERLYQHNTACEALEHTSVRDCLPTIKQHRKAILDTPDEAIPSPEMLMLWDAFKQAVGNDDLIPEGFQEAETLRLNLQRLAEVPVAEAPASTAADAEEEGVELPRMTASIRT</sequence>